<evidence type="ECO:0000256" key="4">
    <source>
        <dbReference type="ARBA" id="ARBA00022989"/>
    </source>
</evidence>
<reference evidence="9" key="1">
    <citation type="submission" date="2015-07" db="EMBL/GenBank/DDBJ databases">
        <authorList>
            <person name="Rodrigo-Torres Lidia"/>
            <person name="Arahal R.David."/>
        </authorList>
    </citation>
    <scope>NUCLEOTIDE SEQUENCE [LARGE SCALE GENOMIC DNA]</scope>
    <source>
        <strain evidence="9">CECT 4801</strain>
    </source>
</reference>
<evidence type="ECO:0000256" key="1">
    <source>
        <dbReference type="ARBA" id="ARBA00004651"/>
    </source>
</evidence>
<gene>
    <name evidence="8" type="ORF">LAL4801_02304</name>
</gene>
<organism evidence="8 9">
    <name type="scientific">Roseibium aggregatum</name>
    <dbReference type="NCBI Taxonomy" id="187304"/>
    <lineage>
        <taxon>Bacteria</taxon>
        <taxon>Pseudomonadati</taxon>
        <taxon>Pseudomonadota</taxon>
        <taxon>Alphaproteobacteria</taxon>
        <taxon>Hyphomicrobiales</taxon>
        <taxon>Stappiaceae</taxon>
        <taxon>Roseibium</taxon>
    </lineage>
</organism>
<dbReference type="Proteomes" id="UP000048926">
    <property type="component" value="Unassembled WGS sequence"/>
</dbReference>
<dbReference type="KEGG" id="lagg:B0E33_17950"/>
<evidence type="ECO:0000256" key="3">
    <source>
        <dbReference type="ARBA" id="ARBA00022692"/>
    </source>
</evidence>
<keyword evidence="5 6" id="KW-0472">Membrane</keyword>
<dbReference type="EMBL" id="CXST01000001">
    <property type="protein sequence ID" value="CTQ43862.1"/>
    <property type="molecule type" value="Genomic_DNA"/>
</dbReference>
<accession>A0A0M6Y175</accession>
<evidence type="ECO:0000259" key="7">
    <source>
        <dbReference type="Pfam" id="PF13396"/>
    </source>
</evidence>
<comment type="subcellular location">
    <subcellularLocation>
        <location evidence="1">Cell membrane</location>
        <topology evidence="1">Multi-pass membrane protein</topology>
    </subcellularLocation>
</comment>
<keyword evidence="3 6" id="KW-0812">Transmembrane</keyword>
<protein>
    <recommendedName>
        <fullName evidence="7">Cardiolipin synthase N-terminal domain-containing protein</fullName>
    </recommendedName>
</protein>
<keyword evidence="4 6" id="KW-1133">Transmembrane helix</keyword>
<evidence type="ECO:0000313" key="9">
    <source>
        <dbReference type="Proteomes" id="UP000048926"/>
    </source>
</evidence>
<evidence type="ECO:0000313" key="8">
    <source>
        <dbReference type="EMBL" id="CTQ43862.1"/>
    </source>
</evidence>
<dbReference type="RefSeq" id="WP_023003206.1">
    <property type="nucleotide sequence ID" value="NZ_CP045617.1"/>
</dbReference>
<dbReference type="InterPro" id="IPR027379">
    <property type="entry name" value="CLS_N"/>
</dbReference>
<name>A0A0M6Y175_9HYPH</name>
<evidence type="ECO:0000256" key="5">
    <source>
        <dbReference type="ARBA" id="ARBA00023136"/>
    </source>
</evidence>
<dbReference type="OrthoDB" id="8455471at2"/>
<proteinExistence type="predicted"/>
<keyword evidence="9" id="KW-1185">Reference proteome</keyword>
<sequence length="61" mass="6369">MEYGIVGLLILILDVYAIIQVLGSGSSTGAKLLWVLGILIFPVVGFIVWLLAGPKSAGKLA</sequence>
<keyword evidence="2" id="KW-1003">Cell membrane</keyword>
<evidence type="ECO:0000256" key="6">
    <source>
        <dbReference type="SAM" id="Phobius"/>
    </source>
</evidence>
<dbReference type="Pfam" id="PF13396">
    <property type="entry name" value="PLDc_N"/>
    <property type="match status" value="1"/>
</dbReference>
<feature type="transmembrane region" description="Helical" evidence="6">
    <location>
        <begin position="33"/>
        <end position="52"/>
    </location>
</feature>
<dbReference type="AlphaFoldDB" id="A0A0M6Y175"/>
<feature type="domain" description="Cardiolipin synthase N-terminal" evidence="7">
    <location>
        <begin position="12"/>
        <end position="54"/>
    </location>
</feature>
<dbReference type="STRING" id="187304.B0E33_17950"/>
<evidence type="ECO:0000256" key="2">
    <source>
        <dbReference type="ARBA" id="ARBA00022475"/>
    </source>
</evidence>
<dbReference type="GO" id="GO:0005886">
    <property type="term" value="C:plasma membrane"/>
    <property type="evidence" value="ECO:0007669"/>
    <property type="project" value="UniProtKB-SubCell"/>
</dbReference>